<name>A0AC58S1J6_TOBAC</name>
<gene>
    <name evidence="2" type="primary">LOC107762475</name>
</gene>
<protein>
    <submittedName>
        <fullName evidence="2">Uncharacterized protein LOC107762475 isoform X1</fullName>
    </submittedName>
</protein>
<dbReference type="RefSeq" id="XP_075078729.1">
    <property type="nucleotide sequence ID" value="XM_075222628.1"/>
</dbReference>
<evidence type="ECO:0000313" key="2">
    <source>
        <dbReference type="RefSeq" id="XP_075078729.1"/>
    </source>
</evidence>
<keyword evidence="1" id="KW-1185">Reference proteome</keyword>
<evidence type="ECO:0000313" key="1">
    <source>
        <dbReference type="Proteomes" id="UP000790787"/>
    </source>
</evidence>
<dbReference type="Proteomes" id="UP000790787">
    <property type="component" value="Chromosome 10"/>
</dbReference>
<accession>A0AC58S1J6</accession>
<sequence>MIKKTMLTEFFSMNQTDEEAIELNLLYKEFSEYFVWSSSDKFWALRKQRSAIGRIVTCHPTEGERYYLRLLLLHVRGPKSYNDLLTVNGELCSIFRESVEKRGLLHYDNSLIECMSEAASYQMSYSLRRLFATLLVYCNPTNPRQLWEQFEESMTEDYKVLQTNERKEIRYQALNHINDILHSMGHDVNEYELIPETIRPLTSAKKAKEVHFKKSITVSEEDILLHMRLNKKQLIAYNMITDRIFSNKAGAFFVDGPGGTGKIFLYRALLATVRSMGYIALATATSGVAAFILPGGRTAHSRFKISIDIDEHSSCNISKQSALAGLIRDAKLIVWDAVSMANKRMVEVFDLLLKDLMTTNVLFGGKVVVLGGDFRQTLPVMRNGKKEDFINESLLYSRIWYELEKL</sequence>
<reference evidence="2" key="2">
    <citation type="submission" date="2025-08" db="UniProtKB">
        <authorList>
            <consortium name="RefSeq"/>
        </authorList>
    </citation>
    <scope>IDENTIFICATION</scope>
    <source>
        <tissue evidence="2">Leaf</tissue>
    </source>
</reference>
<proteinExistence type="predicted"/>
<organism evidence="1 2">
    <name type="scientific">Nicotiana tabacum</name>
    <name type="common">Common tobacco</name>
    <dbReference type="NCBI Taxonomy" id="4097"/>
    <lineage>
        <taxon>Eukaryota</taxon>
        <taxon>Viridiplantae</taxon>
        <taxon>Streptophyta</taxon>
        <taxon>Embryophyta</taxon>
        <taxon>Tracheophyta</taxon>
        <taxon>Spermatophyta</taxon>
        <taxon>Magnoliopsida</taxon>
        <taxon>eudicotyledons</taxon>
        <taxon>Gunneridae</taxon>
        <taxon>Pentapetalae</taxon>
        <taxon>asterids</taxon>
        <taxon>lamiids</taxon>
        <taxon>Solanales</taxon>
        <taxon>Solanaceae</taxon>
        <taxon>Nicotianoideae</taxon>
        <taxon>Nicotianeae</taxon>
        <taxon>Nicotiana</taxon>
    </lineage>
</organism>
<reference evidence="1" key="1">
    <citation type="journal article" date="2014" name="Nat. Commun.">
        <title>The tobacco genome sequence and its comparison with those of tomato and potato.</title>
        <authorList>
            <person name="Sierro N."/>
            <person name="Battey J.N."/>
            <person name="Ouadi S."/>
            <person name="Bakaher N."/>
            <person name="Bovet L."/>
            <person name="Willig A."/>
            <person name="Goepfert S."/>
            <person name="Peitsch M.C."/>
            <person name="Ivanov N.V."/>
        </authorList>
    </citation>
    <scope>NUCLEOTIDE SEQUENCE [LARGE SCALE GENOMIC DNA]</scope>
</reference>